<feature type="region of interest" description="Disordered" evidence="1">
    <location>
        <begin position="126"/>
        <end position="151"/>
    </location>
</feature>
<dbReference type="AlphaFoldDB" id="Q9LSI0"/>
<accession>Q9LSI0</accession>
<protein>
    <submittedName>
        <fullName evidence="2">Uncharacterized protein</fullName>
    </submittedName>
</protein>
<reference evidence="2" key="1">
    <citation type="journal article" date="2000" name="DNA Res.">
        <title>Structural analysis of Arabidopsis thaliana chromosome 3. I. Sequence features of the regions of 4,504,864 bp covered by sixty P1 and TAC clones.</title>
        <authorList>
            <person name="Sato S."/>
            <person name="Nakamura Y."/>
            <person name="Kaneko T."/>
            <person name="Katoh T."/>
            <person name="Asamizu E."/>
            <person name="Tabata S."/>
        </authorList>
    </citation>
    <scope>NUCLEOTIDE SEQUENCE [LARGE SCALE GENOMIC DNA]</scope>
</reference>
<evidence type="ECO:0000313" key="2">
    <source>
        <dbReference type="EMBL" id="BAB02508.1"/>
    </source>
</evidence>
<dbReference type="EMBL" id="AB026645">
    <property type="protein sequence ID" value="BAB02508.1"/>
    <property type="molecule type" value="Genomic_DNA"/>
</dbReference>
<evidence type="ECO:0000256" key="1">
    <source>
        <dbReference type="SAM" id="MobiDB-lite"/>
    </source>
</evidence>
<name>Q9LSI0_ARATH</name>
<sequence>MQVFTLYSTRILEFIQLNETKTPKHFGVIRQRTHYNFQDVLNLPRNASFVSALPLIPLRGANAGVTTFVCNFMHKTVKAKRTRHKQIHGNNNFSKETELRRSGSTYQPLSLLHSKDKVTRLGNTGIDLQHDSHLEDAPMSVASTREPKSTS</sequence>
<organism evidence="2">
    <name type="scientific">Arabidopsis thaliana</name>
    <name type="common">Mouse-ear cress</name>
    <dbReference type="NCBI Taxonomy" id="3702"/>
    <lineage>
        <taxon>Eukaryota</taxon>
        <taxon>Viridiplantae</taxon>
        <taxon>Streptophyta</taxon>
        <taxon>Embryophyta</taxon>
        <taxon>Tracheophyta</taxon>
        <taxon>Spermatophyta</taxon>
        <taxon>Magnoliopsida</taxon>
        <taxon>eudicotyledons</taxon>
        <taxon>Gunneridae</taxon>
        <taxon>Pentapetalae</taxon>
        <taxon>rosids</taxon>
        <taxon>malvids</taxon>
        <taxon>Brassicales</taxon>
        <taxon>Brassicaceae</taxon>
        <taxon>Camelineae</taxon>
        <taxon>Arabidopsis</taxon>
    </lineage>
</organism>
<reference key="2">
    <citation type="journal article" date="2000" name="Nature">
        <title>Sequence and analysis of chromosome 3 of the plant Arabidopsis thaliana.</title>
        <authorList>
            <consortium name="European Union Chromosome 3 Arabidopsis Sequencing Consortium"/>
            <consortium name="Institute for Genomic Research"/>
            <consortium name="Kazusa DNA Research Institute"/>
            <person name="Salanoubat M."/>
            <person name="Lemcke K."/>
            <person name="Rieger M."/>
            <person name="Ansorge W."/>
            <person name="Unseld M."/>
            <person name="Fartmann B."/>
            <person name="Valle G."/>
            <person name="Blocker H."/>
            <person name="Perez-Alonso M."/>
            <person name="Obermaier B."/>
            <person name="Delseny M."/>
            <person name="Boutry M."/>
            <person name="Grivell L.A."/>
            <person name="Mache R."/>
            <person name="Puigdomenech P."/>
            <person name="De Simone V."/>
            <person name="Choisne N."/>
            <person name="Artiguenave F."/>
            <person name="Robert C."/>
            <person name="Brottier P."/>
            <person name="Wincker P."/>
            <person name="Cattolico L."/>
            <person name="Weissenbach J."/>
            <person name="Saurin W."/>
            <person name="Quetier F."/>
            <person name="Schafer M."/>
            <person name="Muller-Auer S."/>
            <person name="Gabel C."/>
            <person name="Fuchs M."/>
            <person name="Benes V."/>
            <person name="Wurmbach E."/>
            <person name="Drzonek H."/>
            <person name="Erfle H."/>
            <person name="Jordan N."/>
            <person name="Bangert S."/>
            <person name="Wiedelmann R."/>
            <person name="Kranz H."/>
            <person name="Voss H."/>
            <person name="Holland R."/>
            <person name="Brandt P."/>
            <person name="Nyakatura G."/>
            <person name="Vezzi A."/>
            <person name="D'Angelo M."/>
            <person name="Pallavicini A."/>
            <person name="Toppo S."/>
            <person name="Simionati B."/>
            <person name="Conrad A."/>
            <person name="Hornischer K."/>
            <person name="Kauer G."/>
            <person name="Lohnert T.H."/>
            <person name="Nordsiek G."/>
            <person name="Reichelt J."/>
            <person name="Scharfe M."/>
            <person name="Schon O."/>
            <person name="Bargues M."/>
            <person name="Terol J."/>
            <person name="Climent J."/>
            <person name="Navarro P."/>
            <person name="Collado C."/>
            <person name="Perez-Perez A."/>
            <person name="Ottenwalder B."/>
            <person name="Duchemin D."/>
            <person name="Cooke R."/>
            <person name="Laudie M."/>
            <person name="Berger-Llauro C."/>
            <person name="Purnelle B."/>
            <person name="Masuy D."/>
            <person name="de Haan M."/>
            <person name="Maarse A.C."/>
            <person name="Alcaraz J.P."/>
            <person name="Cottet A."/>
            <person name="Casacuberta E."/>
            <person name="Monfort A."/>
            <person name="Argiriou A."/>
            <person name="flores M."/>
            <person name="Liguori R."/>
            <person name="Vitale D."/>
            <person name="Mannhaupt G."/>
            <person name="Haase D."/>
            <person name="Schoof H."/>
            <person name="Rudd S."/>
            <person name="Zaccaria P."/>
            <person name="Mewes H.W."/>
            <person name="Mayer K.F."/>
            <person name="Kaul S."/>
            <person name="Town C.D."/>
            <person name="Koo H.L."/>
            <person name="Tallon L.J."/>
            <person name="Jenkins J."/>
            <person name="Rooney T."/>
            <person name="Rizzo M."/>
            <person name="Walts A."/>
            <person name="Utterback T."/>
            <person name="Fujii C.Y."/>
            <person name="Shea T.P."/>
            <person name="Creasy T.H."/>
            <person name="Haas B."/>
            <person name="Maiti R."/>
            <person name="Wu D."/>
            <person name="Peterson J."/>
            <person name="Van Aken S."/>
            <person name="Pai G."/>
            <person name="Militscher J."/>
            <person name="Sellers P."/>
            <person name="Gill J.E."/>
            <person name="Feldblyum T.V."/>
            <person name="Preuss D."/>
            <person name="Lin X."/>
            <person name="Nierman W.C."/>
            <person name="Salzberg S.L."/>
            <person name="White O."/>
            <person name="Venter J.C."/>
            <person name="Fraser C.M."/>
            <person name="Kaneko T."/>
            <person name="Nakamura Y."/>
            <person name="Sato S."/>
            <person name="Kato T."/>
            <person name="Asamizu E."/>
            <person name="Sasamoto S."/>
            <person name="Kimura T."/>
            <person name="Idesawa K."/>
            <person name="Kawashima K."/>
            <person name="Kishida Y."/>
            <person name="Kiyokawa C."/>
            <person name="Kohara M."/>
            <person name="Matsumoto M."/>
            <person name="Matsuno A."/>
            <person name="Muraki A."/>
            <person name="Nakayama S."/>
            <person name="Nakazaki N."/>
            <person name="Shinpo S."/>
            <person name="Takeuchi C."/>
            <person name="Wada T."/>
            <person name="Watanabe A."/>
            <person name="Yamada M."/>
            <person name="Yasuda M."/>
            <person name="Tabata S."/>
        </authorList>
    </citation>
    <scope>NUCLEOTIDE SEQUENCE [LARGE SCALE GENOMIC DNA]</scope>
    <source>
        <strain>cv. Columbia</strain>
    </source>
</reference>
<proteinExistence type="predicted"/>